<reference evidence="3" key="1">
    <citation type="submission" date="2016-10" db="EMBL/GenBank/DDBJ databases">
        <authorList>
            <person name="Varghese N."/>
            <person name="Submissions S."/>
        </authorList>
    </citation>
    <scope>NUCLEOTIDE SEQUENCE [LARGE SCALE GENOMIC DNA]</scope>
    <source>
        <strain evidence="3">JCM 21621</strain>
    </source>
</reference>
<dbReference type="Pfam" id="PF00753">
    <property type="entry name" value="Lactamase_B"/>
    <property type="match status" value="1"/>
</dbReference>
<sequence length="478" mass="53791">MREPACGNIAVRMYRGILGDCFLLRHDEAGQPRHILIDCGVLQGVEGARDRMKTIVDDIQAVTGGDLDLVVLTHEHHDHLSGFSYEKERFFGDAFDIHELWLAWTEDPNDPQAAALRQRFTRTKAALTKVVQLDALAMGDPRIGTVQALSAFIEPLPVDGPRKTTVDLLREKAGGRTTRFLEPGDVLRPERLPTLKAMVMGPPRSEQRLRKDAPSKGAGKEVYLTDLEEAFAVEDRARRELGEEPLIAELPFARPYQRPIDEARHSWTELAYEGVEQLYFAEPNVWRRIEGEWLDGAESMALKMDSDTNNTSLVLAFELPDRQVLLFPGDAQVGNWLSWADQTYPREASKEHPLPATRDDILSRVTLYKVGHHCSHNATLREFGLEKMTCPRLVAMIPVVESVARQNDWKMPFPDLLDALLQRTSGRVVTGDGDPEQERAVFADNPSDDRYPATLAHAEDGLWVELTIPYEKCRKGTG</sequence>
<gene>
    <name evidence="2" type="ORF">SAMN05216193_10238</name>
</gene>
<dbReference type="PANTHER" id="PTHR30619">
    <property type="entry name" value="DNA INTERNALIZATION/COMPETENCE PROTEIN COMEC/REC2"/>
    <property type="match status" value="1"/>
</dbReference>
<evidence type="ECO:0000313" key="2">
    <source>
        <dbReference type="EMBL" id="SDN26870.1"/>
    </source>
</evidence>
<evidence type="ECO:0000259" key="1">
    <source>
        <dbReference type="Pfam" id="PF00753"/>
    </source>
</evidence>
<dbReference type="OrthoDB" id="418728at2"/>
<proteinExistence type="predicted"/>
<feature type="domain" description="Metallo-beta-lactamase" evidence="1">
    <location>
        <begin position="20"/>
        <end position="130"/>
    </location>
</feature>
<dbReference type="EMBL" id="FNIJ01000002">
    <property type="protein sequence ID" value="SDN26870.1"/>
    <property type="molecule type" value="Genomic_DNA"/>
</dbReference>
<dbReference type="SUPFAM" id="SSF56281">
    <property type="entry name" value="Metallo-hydrolase/oxidoreductase"/>
    <property type="match status" value="1"/>
</dbReference>
<dbReference type="InterPro" id="IPR052159">
    <property type="entry name" value="Competence_DNA_uptake"/>
</dbReference>
<dbReference type="InterPro" id="IPR036866">
    <property type="entry name" value="RibonucZ/Hydroxyglut_hydro"/>
</dbReference>
<protein>
    <submittedName>
        <fullName evidence="2">Metallo-beta-lactamase superfamily protein</fullName>
    </submittedName>
</protein>
<dbReference type="Gene3D" id="3.60.15.10">
    <property type="entry name" value="Ribonuclease Z/Hydroxyacylglutathione hydrolase-like"/>
    <property type="match status" value="2"/>
</dbReference>
<dbReference type="STRING" id="198616.SAMN05216193_10238"/>
<dbReference type="RefSeq" id="WP_084309818.1">
    <property type="nucleotide sequence ID" value="NZ_FNIJ01000002.1"/>
</dbReference>
<dbReference type="AlphaFoldDB" id="A0A1G9ZZW7"/>
<keyword evidence="3" id="KW-1185">Reference proteome</keyword>
<dbReference type="InterPro" id="IPR001279">
    <property type="entry name" value="Metallo-B-lactamas"/>
</dbReference>
<name>A0A1G9ZZW7_9PSED</name>
<organism evidence="2 3">
    <name type="scientific">Pseudomonas jinjuensis</name>
    <dbReference type="NCBI Taxonomy" id="198616"/>
    <lineage>
        <taxon>Bacteria</taxon>
        <taxon>Pseudomonadati</taxon>
        <taxon>Pseudomonadota</taxon>
        <taxon>Gammaproteobacteria</taxon>
        <taxon>Pseudomonadales</taxon>
        <taxon>Pseudomonadaceae</taxon>
        <taxon>Pseudomonas</taxon>
    </lineage>
</organism>
<accession>A0A1G9ZZW7</accession>
<dbReference type="Proteomes" id="UP000242957">
    <property type="component" value="Unassembled WGS sequence"/>
</dbReference>
<dbReference type="PANTHER" id="PTHR30619:SF1">
    <property type="entry name" value="RECOMBINATION PROTEIN 2"/>
    <property type="match status" value="1"/>
</dbReference>
<evidence type="ECO:0000313" key="3">
    <source>
        <dbReference type="Proteomes" id="UP000242957"/>
    </source>
</evidence>